<evidence type="ECO:0000256" key="1">
    <source>
        <dbReference type="ARBA" id="ARBA00003561"/>
    </source>
</evidence>
<evidence type="ECO:0000313" key="5">
    <source>
        <dbReference type="EMBL" id="GAQ88149.1"/>
    </source>
</evidence>
<dbReference type="OMA" id="YELVMIN"/>
<reference evidence="5 6" key="1">
    <citation type="journal article" date="2014" name="Nat. Commun.">
        <title>Klebsormidium flaccidum genome reveals primary factors for plant terrestrial adaptation.</title>
        <authorList>
            <person name="Hori K."/>
            <person name="Maruyama F."/>
            <person name="Fujisawa T."/>
            <person name="Togashi T."/>
            <person name="Yamamoto N."/>
            <person name="Seo M."/>
            <person name="Sato S."/>
            <person name="Yamada T."/>
            <person name="Mori H."/>
            <person name="Tajima N."/>
            <person name="Moriyama T."/>
            <person name="Ikeuchi M."/>
            <person name="Watanabe M."/>
            <person name="Wada H."/>
            <person name="Kobayashi K."/>
            <person name="Saito M."/>
            <person name="Masuda T."/>
            <person name="Sasaki-Sekimoto Y."/>
            <person name="Mashiguchi K."/>
            <person name="Awai K."/>
            <person name="Shimojima M."/>
            <person name="Masuda S."/>
            <person name="Iwai M."/>
            <person name="Nobusawa T."/>
            <person name="Narise T."/>
            <person name="Kondo S."/>
            <person name="Saito H."/>
            <person name="Sato R."/>
            <person name="Murakawa M."/>
            <person name="Ihara Y."/>
            <person name="Oshima-Yamada Y."/>
            <person name="Ohtaka K."/>
            <person name="Satoh M."/>
            <person name="Sonobe K."/>
            <person name="Ishii M."/>
            <person name="Ohtani R."/>
            <person name="Kanamori-Sato M."/>
            <person name="Honoki R."/>
            <person name="Miyazaki D."/>
            <person name="Mochizuki H."/>
            <person name="Umetsu J."/>
            <person name="Higashi K."/>
            <person name="Shibata D."/>
            <person name="Kamiya Y."/>
            <person name="Sato N."/>
            <person name="Nakamura Y."/>
            <person name="Tabata S."/>
            <person name="Ida S."/>
            <person name="Kurokawa K."/>
            <person name="Ohta H."/>
        </authorList>
    </citation>
    <scope>NUCLEOTIDE SEQUENCE [LARGE SCALE GENOMIC DNA]</scope>
    <source>
        <strain evidence="5 6">NIES-2285</strain>
    </source>
</reference>
<dbReference type="GO" id="GO:0003677">
    <property type="term" value="F:DNA binding"/>
    <property type="evidence" value="ECO:0007669"/>
    <property type="project" value="InterPro"/>
</dbReference>
<feature type="active site" evidence="3">
    <location>
        <position position="118"/>
    </location>
</feature>
<organism evidence="5 6">
    <name type="scientific">Klebsormidium nitens</name>
    <name type="common">Green alga</name>
    <name type="synonym">Ulothrix nitens</name>
    <dbReference type="NCBI Taxonomy" id="105231"/>
    <lineage>
        <taxon>Eukaryota</taxon>
        <taxon>Viridiplantae</taxon>
        <taxon>Streptophyta</taxon>
        <taxon>Klebsormidiophyceae</taxon>
        <taxon>Klebsormidiales</taxon>
        <taxon>Klebsormidiaceae</taxon>
        <taxon>Klebsormidium</taxon>
    </lineage>
</organism>
<dbReference type="GO" id="GO:0008824">
    <property type="term" value="F:cyanate hydratase activity"/>
    <property type="evidence" value="ECO:0000318"/>
    <property type="project" value="GO_Central"/>
</dbReference>
<dbReference type="PIRSF" id="PIRSF001263">
    <property type="entry name" value="Cyanate_hydratas"/>
    <property type="match status" value="1"/>
</dbReference>
<dbReference type="EC" id="4.2.1.104" evidence="3"/>
<evidence type="ECO:0000313" key="6">
    <source>
        <dbReference type="Proteomes" id="UP000054558"/>
    </source>
</evidence>
<dbReference type="SUPFAM" id="SSF55234">
    <property type="entry name" value="Cyanase C-terminal domain"/>
    <property type="match status" value="1"/>
</dbReference>
<feature type="domain" description="Cyanate lyase C-terminal" evidence="4">
    <location>
        <begin position="79"/>
        <end position="152"/>
    </location>
</feature>
<dbReference type="Gene3D" id="3.30.1160.10">
    <property type="entry name" value="Cyanate lyase, C-terminal domain"/>
    <property type="match status" value="1"/>
</dbReference>
<dbReference type="SMART" id="SM01116">
    <property type="entry name" value="Cyanate_lyase"/>
    <property type="match status" value="1"/>
</dbReference>
<dbReference type="AlphaFoldDB" id="A0A1Y1IFA4"/>
<accession>A0A1Y1IFA4</accession>
<dbReference type="EMBL" id="DF237353">
    <property type="protein sequence ID" value="GAQ88149.1"/>
    <property type="molecule type" value="Genomic_DNA"/>
</dbReference>
<dbReference type="HAMAP" id="MF_00535">
    <property type="entry name" value="Cyanate_hydrat"/>
    <property type="match status" value="1"/>
</dbReference>
<dbReference type="SUPFAM" id="SSF47413">
    <property type="entry name" value="lambda repressor-like DNA-binding domains"/>
    <property type="match status" value="1"/>
</dbReference>
<dbReference type="InterPro" id="IPR010982">
    <property type="entry name" value="Lambda_DNA-bd_dom_sf"/>
</dbReference>
<dbReference type="InterPro" id="IPR008076">
    <property type="entry name" value="Cyanase"/>
</dbReference>
<comment type="catalytic activity">
    <reaction evidence="3">
        <text>cyanate + hydrogencarbonate + 3 H(+) = NH4(+) + 2 CO2</text>
        <dbReference type="Rhea" id="RHEA:11120"/>
        <dbReference type="ChEBI" id="CHEBI:15378"/>
        <dbReference type="ChEBI" id="CHEBI:16526"/>
        <dbReference type="ChEBI" id="CHEBI:17544"/>
        <dbReference type="ChEBI" id="CHEBI:28938"/>
        <dbReference type="ChEBI" id="CHEBI:29195"/>
        <dbReference type="EC" id="4.2.1.104"/>
    </reaction>
</comment>
<dbReference type="PANTHER" id="PTHR34186:SF2">
    <property type="entry name" value="CYANATE HYDRATASE"/>
    <property type="match status" value="1"/>
</dbReference>
<sequence length="163" mass="18239">MALLEQKEALVQRLLAAKAKSGKTYDQIAKEVGLTNAYTAQLFFNQAQLKSDTAPKLKAAVPDLSDADAEEMKKEPMRSFDPTIIQEPLIYRLNEAVMHYGRAIKDIVNEQQGDGIMSAIGFFMTVEKVKGKEGEPRVKIVFNGKFLPHVEQKVEDNVMEPVQ</sequence>
<feature type="active site" evidence="3">
    <location>
        <position position="95"/>
    </location>
</feature>
<dbReference type="Gene3D" id="1.10.260.40">
    <property type="entry name" value="lambda repressor-like DNA-binding domains"/>
    <property type="match status" value="1"/>
</dbReference>
<protein>
    <recommendedName>
        <fullName evidence="3">Cyanate hydratase</fullName>
        <shortName evidence="3">Cyanase</shortName>
        <ecNumber evidence="3">4.2.1.104</ecNumber>
    </recommendedName>
    <alternativeName>
        <fullName evidence="3">Cyanate hydrolase</fullName>
    </alternativeName>
    <alternativeName>
        <fullName evidence="3">Cyanate lyase</fullName>
    </alternativeName>
</protein>
<dbReference type="PANTHER" id="PTHR34186">
    <property type="entry name" value="CYANATE HYDRATASE"/>
    <property type="match status" value="1"/>
</dbReference>
<dbReference type="GO" id="GO:0009440">
    <property type="term" value="P:cyanate catabolic process"/>
    <property type="evidence" value="ECO:0000318"/>
    <property type="project" value="GO_Central"/>
</dbReference>
<feature type="active site" evidence="3">
    <location>
        <position position="92"/>
    </location>
</feature>
<dbReference type="Proteomes" id="UP000054558">
    <property type="component" value="Unassembled WGS sequence"/>
</dbReference>
<dbReference type="OrthoDB" id="10019422at2759"/>
<evidence type="ECO:0000256" key="2">
    <source>
        <dbReference type="ARBA" id="ARBA00023239"/>
    </source>
</evidence>
<dbReference type="InterPro" id="IPR036581">
    <property type="entry name" value="Cyanate_lyase_C_sf"/>
</dbReference>
<dbReference type="Pfam" id="PF02560">
    <property type="entry name" value="Cyanate_lyase"/>
    <property type="match status" value="1"/>
</dbReference>
<keyword evidence="6" id="KW-1185">Reference proteome</keyword>
<proteinExistence type="inferred from homology"/>
<dbReference type="NCBIfam" id="TIGR00673">
    <property type="entry name" value="cynS"/>
    <property type="match status" value="1"/>
</dbReference>
<evidence type="ECO:0000256" key="3">
    <source>
        <dbReference type="HAMAP-Rule" id="MF_03139"/>
    </source>
</evidence>
<name>A0A1Y1IFA4_KLENI</name>
<evidence type="ECO:0000259" key="4">
    <source>
        <dbReference type="SMART" id="SM01116"/>
    </source>
</evidence>
<comment type="similarity">
    <text evidence="3">Belongs to the cyanase family.</text>
</comment>
<gene>
    <name evidence="3" type="primary">CYN</name>
    <name evidence="5" type="ORF">KFL_004040090</name>
</gene>
<comment type="function">
    <text evidence="1 3">Catalyzes the reaction of cyanate with bicarbonate to produce ammonia and carbon dioxide.</text>
</comment>
<keyword evidence="2 3" id="KW-0456">Lyase</keyword>
<dbReference type="STRING" id="105231.A0A1Y1IFA4"/>
<dbReference type="InterPro" id="IPR003712">
    <property type="entry name" value="Cyanate_lyase_C"/>
</dbReference>
<dbReference type="PRINTS" id="PR01693">
    <property type="entry name" value="CYANASE"/>
</dbReference>